<dbReference type="Proteomes" id="UP000887159">
    <property type="component" value="Unassembled WGS sequence"/>
</dbReference>
<accession>A0A8X6VZS7</accession>
<dbReference type="AlphaFoldDB" id="A0A8X6VZS7"/>
<comment type="caution">
    <text evidence="1">The sequence shown here is derived from an EMBL/GenBank/DDBJ whole genome shotgun (WGS) entry which is preliminary data.</text>
</comment>
<sequence>MIPVTSFDYDSSWSRTRGRHITSLTPSSIEDPNLWLPSGQEGLRNVKSAMAPRPPVGEVWYSGEMRPTQGMTLPLDHSLKRRGRVPIALVLLYSAYPLTYD</sequence>
<reference evidence="1" key="1">
    <citation type="submission" date="2020-08" db="EMBL/GenBank/DDBJ databases">
        <title>Multicomponent nature underlies the extraordinary mechanical properties of spider dragline silk.</title>
        <authorList>
            <person name="Kono N."/>
            <person name="Nakamura H."/>
            <person name="Mori M."/>
            <person name="Yoshida Y."/>
            <person name="Ohtoshi R."/>
            <person name="Malay A.D."/>
            <person name="Moran D.A.P."/>
            <person name="Tomita M."/>
            <person name="Numata K."/>
            <person name="Arakawa K."/>
        </authorList>
    </citation>
    <scope>NUCLEOTIDE SEQUENCE</scope>
</reference>
<dbReference type="EMBL" id="BMAU01021371">
    <property type="protein sequence ID" value="GFY25550.1"/>
    <property type="molecule type" value="Genomic_DNA"/>
</dbReference>
<proteinExistence type="predicted"/>
<name>A0A8X6VZS7_TRICX</name>
<evidence type="ECO:0000313" key="1">
    <source>
        <dbReference type="EMBL" id="GFY25550.1"/>
    </source>
</evidence>
<keyword evidence="2" id="KW-1185">Reference proteome</keyword>
<evidence type="ECO:0000313" key="2">
    <source>
        <dbReference type="Proteomes" id="UP000887159"/>
    </source>
</evidence>
<organism evidence="1 2">
    <name type="scientific">Trichonephila clavipes</name>
    <name type="common">Golden silk orbweaver</name>
    <name type="synonym">Nephila clavipes</name>
    <dbReference type="NCBI Taxonomy" id="2585209"/>
    <lineage>
        <taxon>Eukaryota</taxon>
        <taxon>Metazoa</taxon>
        <taxon>Ecdysozoa</taxon>
        <taxon>Arthropoda</taxon>
        <taxon>Chelicerata</taxon>
        <taxon>Arachnida</taxon>
        <taxon>Araneae</taxon>
        <taxon>Araneomorphae</taxon>
        <taxon>Entelegynae</taxon>
        <taxon>Araneoidea</taxon>
        <taxon>Nephilidae</taxon>
        <taxon>Trichonephila</taxon>
    </lineage>
</organism>
<gene>
    <name evidence="1" type="ORF">TNCV_2486701</name>
</gene>
<protein>
    <submittedName>
        <fullName evidence="1">Uncharacterized protein</fullName>
    </submittedName>
</protein>